<evidence type="ECO:0000256" key="1">
    <source>
        <dbReference type="ARBA" id="ARBA00022529"/>
    </source>
</evidence>
<dbReference type="SMR" id="A0A0A0YWA6"/>
<evidence type="ECO:0000256" key="2">
    <source>
        <dbReference type="ARBA" id="ARBA00022638"/>
    </source>
</evidence>
<sequence>MSRDISNNGLKFTAAWEQLRTKAYRATQNEKYLTIGYGHYGPDVKPGDTITADGALNLLYKDMAKAVRKASELVHPSFNQAQFDAIVDLCFNVGIGVIEKDNVLGDFDDAVRLGDIPKAREIMGQFIYQNKKPLLGLKRRAVGRIALFDGKSWLEAEAIGRGVKSL</sequence>
<dbReference type="GO" id="GO:0009253">
    <property type="term" value="P:peptidoglycan catabolic process"/>
    <property type="evidence" value="ECO:0007669"/>
    <property type="project" value="InterPro"/>
</dbReference>
<dbReference type="KEGG" id="vg:24724608"/>
<dbReference type="EMBL" id="KM236242">
    <property type="protein sequence ID" value="AIX12430.1"/>
    <property type="molecule type" value="Genomic_DNA"/>
</dbReference>
<dbReference type="GeneID" id="24724608"/>
<comment type="similarity">
    <text evidence="4">Belongs to the glycosyl hydrolase 24 family.</text>
</comment>
<keyword evidence="2 4" id="KW-0081">Bacteriolytic enzyme</keyword>
<comment type="catalytic activity">
    <reaction evidence="4">
        <text>Hydrolysis of (1-&gt;4)-beta-linkages between N-acetylmuramic acid and N-acetyl-D-glucosamine residues in a peptidoglycan and between N-acetyl-D-glucosamine residues in chitodextrins.</text>
        <dbReference type="EC" id="3.2.1.17"/>
    </reaction>
</comment>
<dbReference type="CDD" id="cd00737">
    <property type="entry name" value="lyz_endolysin_autolysin"/>
    <property type="match status" value="1"/>
</dbReference>
<dbReference type="InterPro" id="IPR002196">
    <property type="entry name" value="Glyco_hydro_24"/>
</dbReference>
<evidence type="ECO:0000256" key="4">
    <source>
        <dbReference type="RuleBase" id="RU003788"/>
    </source>
</evidence>
<proteinExistence type="inferred from homology"/>
<keyword evidence="4" id="KW-0378">Hydrolase</keyword>
<gene>
    <name evidence="5" type="ORF">CPT_Pollock71</name>
</gene>
<dbReference type="InterPro" id="IPR023346">
    <property type="entry name" value="Lysozyme-like_dom_sf"/>
</dbReference>
<dbReference type="GO" id="GO:0003796">
    <property type="term" value="F:lysozyme activity"/>
    <property type="evidence" value="ECO:0007669"/>
    <property type="project" value="UniProtKB-EC"/>
</dbReference>
<dbReference type="InterPro" id="IPR051018">
    <property type="entry name" value="Bacteriophage_GH24"/>
</dbReference>
<keyword evidence="3" id="KW-1035">Host cytoplasm</keyword>
<evidence type="ECO:0000313" key="5">
    <source>
        <dbReference type="EMBL" id="AIX12430.1"/>
    </source>
</evidence>
<evidence type="ECO:0000256" key="3">
    <source>
        <dbReference type="ARBA" id="ARBA00023200"/>
    </source>
</evidence>
<reference evidence="5 6" key="1">
    <citation type="journal article" date="2015" name="Genome Announc.">
        <title>Complete Genome Sequence of Enterotoxigenic Escherichia coli N4-Like Podophage Pollock.</title>
        <authorList>
            <person name="Patel R.S."/>
            <person name="Lessor L.E."/>
            <person name="Hernandez A.C."/>
            <person name="Kuty Everett G.F."/>
        </authorList>
    </citation>
    <scope>NUCLEOTIDE SEQUENCE [LARGE SCALE GENOMIC DNA]</scope>
</reference>
<dbReference type="GO" id="GO:0031640">
    <property type="term" value="P:killing of cells of another organism"/>
    <property type="evidence" value="ECO:0007669"/>
    <property type="project" value="UniProtKB-KW"/>
</dbReference>
<dbReference type="OrthoDB" id="18172at10239"/>
<protein>
    <recommendedName>
        <fullName evidence="4">Lysozyme</fullName>
        <ecNumber evidence="4">3.2.1.17</ecNumber>
    </recommendedName>
</protein>
<accession>A0A0A0YWA6</accession>
<dbReference type="Pfam" id="PF00959">
    <property type="entry name" value="Phage_lysozyme"/>
    <property type="match status" value="1"/>
</dbReference>
<dbReference type="InterPro" id="IPR023347">
    <property type="entry name" value="Lysozyme_dom_sf"/>
</dbReference>
<dbReference type="SUPFAM" id="SSF53955">
    <property type="entry name" value="Lysozyme-like"/>
    <property type="match status" value="1"/>
</dbReference>
<dbReference type="Gene3D" id="1.10.530.40">
    <property type="match status" value="1"/>
</dbReference>
<dbReference type="InterPro" id="IPR033907">
    <property type="entry name" value="Endolysin_autolysin"/>
</dbReference>
<dbReference type="PANTHER" id="PTHR38107">
    <property type="match status" value="1"/>
</dbReference>
<dbReference type="GO" id="GO:0042742">
    <property type="term" value="P:defense response to bacterium"/>
    <property type="evidence" value="ECO:0007669"/>
    <property type="project" value="UniProtKB-KW"/>
</dbReference>
<dbReference type="GO" id="GO:0016998">
    <property type="term" value="P:cell wall macromolecule catabolic process"/>
    <property type="evidence" value="ECO:0007669"/>
    <property type="project" value="InterPro"/>
</dbReference>
<keyword evidence="4" id="KW-0326">Glycosidase</keyword>
<evidence type="ECO:0000313" key="6">
    <source>
        <dbReference type="Proteomes" id="UP000030324"/>
    </source>
</evidence>
<keyword evidence="1 4" id="KW-0929">Antimicrobial</keyword>
<name>A0A0A0YWA6_9CAUD</name>
<dbReference type="RefSeq" id="YP_009152172.1">
    <property type="nucleotide sequence ID" value="NC_027381.1"/>
</dbReference>
<dbReference type="Proteomes" id="UP000030324">
    <property type="component" value="Segment"/>
</dbReference>
<organism evidence="5 6">
    <name type="scientific">Escherichia phage Pollock</name>
    <dbReference type="NCBI Taxonomy" id="1540097"/>
    <lineage>
        <taxon>Viruses</taxon>
        <taxon>Duplodnaviria</taxon>
        <taxon>Heunggongvirae</taxon>
        <taxon>Uroviricota</taxon>
        <taxon>Caudoviricetes</taxon>
        <taxon>Schitoviridae</taxon>
        <taxon>Humphriesvirinae</taxon>
        <taxon>Pollockvirus</taxon>
        <taxon>Pollockvirus pollock</taxon>
    </lineage>
</organism>
<keyword evidence="6" id="KW-1185">Reference proteome</keyword>
<dbReference type="PANTHER" id="PTHR38107:SF3">
    <property type="entry name" value="LYSOZYME RRRD-RELATED"/>
    <property type="match status" value="1"/>
</dbReference>
<dbReference type="EC" id="3.2.1.17" evidence="4"/>